<evidence type="ECO:0000259" key="5">
    <source>
        <dbReference type="Pfam" id="PF04542"/>
    </source>
</evidence>
<comment type="similarity">
    <text evidence="1">Belongs to the sigma-70 factor family. ECF subfamily.</text>
</comment>
<dbReference type="GO" id="GO:0006352">
    <property type="term" value="P:DNA-templated transcription initiation"/>
    <property type="evidence" value="ECO:0007669"/>
    <property type="project" value="InterPro"/>
</dbReference>
<evidence type="ECO:0000259" key="6">
    <source>
        <dbReference type="Pfam" id="PF08281"/>
    </source>
</evidence>
<gene>
    <name evidence="7" type="ORF">FAZ19_11340</name>
</gene>
<keyword evidence="2" id="KW-0805">Transcription regulation</keyword>
<evidence type="ECO:0000256" key="1">
    <source>
        <dbReference type="ARBA" id="ARBA00010641"/>
    </source>
</evidence>
<accession>A0A4U0H2A0</accession>
<feature type="domain" description="RNA polymerase sigma factor 70 region 4 type 2" evidence="6">
    <location>
        <begin position="126"/>
        <end position="177"/>
    </location>
</feature>
<dbReference type="PANTHER" id="PTHR43133:SF46">
    <property type="entry name" value="RNA POLYMERASE SIGMA-70 FACTOR ECF SUBFAMILY"/>
    <property type="match status" value="1"/>
</dbReference>
<dbReference type="InterPro" id="IPR014327">
    <property type="entry name" value="RNA_pol_sigma70_bacteroid"/>
</dbReference>
<comment type="caution">
    <text evidence="7">The sequence shown here is derived from an EMBL/GenBank/DDBJ whole genome shotgun (WGS) entry which is preliminary data.</text>
</comment>
<dbReference type="SUPFAM" id="SSF88659">
    <property type="entry name" value="Sigma3 and sigma4 domains of RNA polymerase sigma factors"/>
    <property type="match status" value="1"/>
</dbReference>
<dbReference type="OrthoDB" id="659361at2"/>
<dbReference type="NCBIfam" id="TIGR02985">
    <property type="entry name" value="Sig70_bacteroi1"/>
    <property type="match status" value="1"/>
</dbReference>
<dbReference type="Gene3D" id="1.10.10.10">
    <property type="entry name" value="Winged helix-like DNA-binding domain superfamily/Winged helix DNA-binding domain"/>
    <property type="match status" value="1"/>
</dbReference>
<organism evidence="7 8">
    <name type="scientific">Sphingobacterium alkalisoli</name>
    <dbReference type="NCBI Taxonomy" id="1874115"/>
    <lineage>
        <taxon>Bacteria</taxon>
        <taxon>Pseudomonadati</taxon>
        <taxon>Bacteroidota</taxon>
        <taxon>Sphingobacteriia</taxon>
        <taxon>Sphingobacteriales</taxon>
        <taxon>Sphingobacteriaceae</taxon>
        <taxon>Sphingobacterium</taxon>
    </lineage>
</organism>
<dbReference type="InterPro" id="IPR013324">
    <property type="entry name" value="RNA_pol_sigma_r3/r4-like"/>
</dbReference>
<dbReference type="InterPro" id="IPR007627">
    <property type="entry name" value="RNA_pol_sigma70_r2"/>
</dbReference>
<dbReference type="InterPro" id="IPR013249">
    <property type="entry name" value="RNA_pol_sigma70_r4_t2"/>
</dbReference>
<name>A0A4U0H2A0_9SPHI</name>
<keyword evidence="3" id="KW-0731">Sigma factor</keyword>
<evidence type="ECO:0000256" key="3">
    <source>
        <dbReference type="ARBA" id="ARBA00023082"/>
    </source>
</evidence>
<proteinExistence type="inferred from homology"/>
<dbReference type="InterPro" id="IPR036388">
    <property type="entry name" value="WH-like_DNA-bd_sf"/>
</dbReference>
<evidence type="ECO:0000313" key="8">
    <source>
        <dbReference type="Proteomes" id="UP000309872"/>
    </source>
</evidence>
<dbReference type="Pfam" id="PF04542">
    <property type="entry name" value="Sigma70_r2"/>
    <property type="match status" value="1"/>
</dbReference>
<dbReference type="PANTHER" id="PTHR43133">
    <property type="entry name" value="RNA POLYMERASE ECF-TYPE SIGMA FACTO"/>
    <property type="match status" value="1"/>
</dbReference>
<dbReference type="RefSeq" id="WP_136820839.1">
    <property type="nucleotide sequence ID" value="NZ_BMJX01000003.1"/>
</dbReference>
<protein>
    <submittedName>
        <fullName evidence="7">RNA polymerase sigma-70 factor</fullName>
    </submittedName>
</protein>
<dbReference type="Gene3D" id="1.10.1740.10">
    <property type="match status" value="1"/>
</dbReference>
<dbReference type="InterPro" id="IPR014284">
    <property type="entry name" value="RNA_pol_sigma-70_dom"/>
</dbReference>
<dbReference type="GO" id="GO:0003677">
    <property type="term" value="F:DNA binding"/>
    <property type="evidence" value="ECO:0007669"/>
    <property type="project" value="InterPro"/>
</dbReference>
<dbReference type="InterPro" id="IPR039425">
    <property type="entry name" value="RNA_pol_sigma-70-like"/>
</dbReference>
<sequence>MNINDLDIKELFEAIANDDRNAFARLHQSSFHTLKQYAFVILKSEELAEEATSDVFMKLWTGRTNLPTVQHPKTYIFKALKNICLNKIRKDKSNLPRTVELESNDLAVSFFDSPADIMETKELFKLLDAMVEALPAQRKIIFRLVKDQGLKHKDVAELLNISTRTVENQLYKAVKQLAQLIEVYLGTNPTQKKRNSRLLFLFI</sequence>
<dbReference type="NCBIfam" id="TIGR02937">
    <property type="entry name" value="sigma70-ECF"/>
    <property type="match status" value="1"/>
</dbReference>
<dbReference type="GO" id="GO:0016987">
    <property type="term" value="F:sigma factor activity"/>
    <property type="evidence" value="ECO:0007669"/>
    <property type="project" value="UniProtKB-KW"/>
</dbReference>
<evidence type="ECO:0000256" key="2">
    <source>
        <dbReference type="ARBA" id="ARBA00023015"/>
    </source>
</evidence>
<feature type="domain" description="RNA polymerase sigma-70 region 2" evidence="5">
    <location>
        <begin position="33"/>
        <end position="92"/>
    </location>
</feature>
<dbReference type="EMBL" id="SUKA01000003">
    <property type="protein sequence ID" value="TJY65710.1"/>
    <property type="molecule type" value="Genomic_DNA"/>
</dbReference>
<evidence type="ECO:0000256" key="4">
    <source>
        <dbReference type="ARBA" id="ARBA00023163"/>
    </source>
</evidence>
<evidence type="ECO:0000313" key="7">
    <source>
        <dbReference type="EMBL" id="TJY65710.1"/>
    </source>
</evidence>
<dbReference type="InterPro" id="IPR013325">
    <property type="entry name" value="RNA_pol_sigma_r2"/>
</dbReference>
<reference evidence="7 8" key="1">
    <citation type="submission" date="2019-04" db="EMBL/GenBank/DDBJ databases">
        <title>Sphingobacterium olei sp. nov., isolated from oil-contaminated soil.</title>
        <authorList>
            <person name="Liu B."/>
        </authorList>
    </citation>
    <scope>NUCLEOTIDE SEQUENCE [LARGE SCALE GENOMIC DNA]</scope>
    <source>
        <strain evidence="7 8">Y3L14</strain>
    </source>
</reference>
<dbReference type="AlphaFoldDB" id="A0A4U0H2A0"/>
<dbReference type="Pfam" id="PF08281">
    <property type="entry name" value="Sigma70_r4_2"/>
    <property type="match status" value="1"/>
</dbReference>
<keyword evidence="8" id="KW-1185">Reference proteome</keyword>
<keyword evidence="4" id="KW-0804">Transcription</keyword>
<dbReference type="SUPFAM" id="SSF88946">
    <property type="entry name" value="Sigma2 domain of RNA polymerase sigma factors"/>
    <property type="match status" value="1"/>
</dbReference>
<dbReference type="Proteomes" id="UP000309872">
    <property type="component" value="Unassembled WGS sequence"/>
</dbReference>